<gene>
    <name evidence="1" type="ORF">MNBD_PLANCTO03-1676</name>
</gene>
<name>A0A3B1DHJ0_9ZZZZ</name>
<dbReference type="EMBL" id="UOGK01000347">
    <property type="protein sequence ID" value="VAX40182.1"/>
    <property type="molecule type" value="Genomic_DNA"/>
</dbReference>
<accession>A0A3B1DHJ0</accession>
<protein>
    <recommendedName>
        <fullName evidence="2">Transposase DDE domain-containing protein</fullName>
    </recommendedName>
</protein>
<dbReference type="AlphaFoldDB" id="A0A3B1DHJ0"/>
<reference evidence="1" key="1">
    <citation type="submission" date="2018-06" db="EMBL/GenBank/DDBJ databases">
        <authorList>
            <person name="Zhirakovskaya E."/>
        </authorList>
    </citation>
    <scope>NUCLEOTIDE SEQUENCE</scope>
</reference>
<organism evidence="1">
    <name type="scientific">hydrothermal vent metagenome</name>
    <dbReference type="NCBI Taxonomy" id="652676"/>
    <lineage>
        <taxon>unclassified sequences</taxon>
        <taxon>metagenomes</taxon>
        <taxon>ecological metagenomes</taxon>
    </lineage>
</organism>
<evidence type="ECO:0008006" key="2">
    <source>
        <dbReference type="Google" id="ProtNLM"/>
    </source>
</evidence>
<proteinExistence type="predicted"/>
<evidence type="ECO:0000313" key="1">
    <source>
        <dbReference type="EMBL" id="VAX40182.1"/>
    </source>
</evidence>
<sequence>MSQRRWKTVELFNEWLKNLFDLHDHAWHRGLHNNATQILAAIYAYQILVLYNRRFATADGEI</sequence>